<proteinExistence type="predicted"/>
<dbReference type="AlphaFoldDB" id="Q10E76"/>
<evidence type="ECO:0000256" key="1">
    <source>
        <dbReference type="SAM" id="MobiDB-lite"/>
    </source>
</evidence>
<feature type="compositionally biased region" description="Basic residues" evidence="1">
    <location>
        <begin position="99"/>
        <end position="115"/>
    </location>
</feature>
<protein>
    <submittedName>
        <fullName evidence="2">Uncharacterized protein</fullName>
    </submittedName>
</protein>
<reference evidence="2" key="1">
    <citation type="journal article" date="2005" name="Genome Res.">
        <title>Sequence, annotation, and analysis of synteny between rice chromosome 3 and diverged grass species.</title>
        <authorList>
            <consortium name="Rice Chromosome 3 Sequencing Consortium"/>
            <person name="Buell C.R."/>
            <person name="Yuan Q."/>
            <person name="Ouyang S."/>
            <person name="Liu J."/>
            <person name="Zhu W."/>
            <person name="Wang A."/>
            <person name="Maiti R."/>
            <person name="Haas B."/>
            <person name="Wortman J."/>
            <person name="Pertea M."/>
            <person name="Jones K.M."/>
            <person name="Kim M."/>
            <person name="Overton L."/>
            <person name="Tsitrin T."/>
            <person name="Fadrosh D."/>
            <person name="Bera J."/>
            <person name="Weaver B."/>
            <person name="Jin S."/>
            <person name="Johri S."/>
            <person name="Reardon M."/>
            <person name="Webb K."/>
            <person name="Hill J."/>
            <person name="Moffat K."/>
            <person name="Tallon L."/>
            <person name="Van Aken S."/>
            <person name="Lewis M."/>
            <person name="Utterback T."/>
            <person name="Feldblyum T."/>
            <person name="Zismann V."/>
            <person name="Iobst S."/>
            <person name="Hsiao J."/>
            <person name="de Vazeille A.R."/>
            <person name="Salzberg S.L."/>
            <person name="White O."/>
            <person name="Fraser C."/>
            <person name="Yu Y."/>
            <person name="Kim H."/>
            <person name="Rambo T."/>
            <person name="Currie J."/>
            <person name="Collura K."/>
            <person name="Kernodle-Thompson S."/>
            <person name="Wei F."/>
            <person name="Kudrna K."/>
            <person name="Ammiraju J.S."/>
            <person name="Luo M."/>
            <person name="Goicoechea J.L."/>
            <person name="Wing R.A."/>
            <person name="Henry D."/>
            <person name="Oates R."/>
            <person name="Palmer M."/>
            <person name="Pries G."/>
            <person name="Saski C."/>
            <person name="Simmons J."/>
            <person name="Soderlund C."/>
            <person name="Nelson W."/>
            <person name="de la Bastide M."/>
            <person name="Spiegel L."/>
            <person name="Nascimento L."/>
            <person name="Huang E."/>
            <person name="Preston R."/>
            <person name="Zutavern T."/>
            <person name="Palmer L."/>
            <person name="O'Shaughnessy A."/>
            <person name="Dike S."/>
            <person name="McCombie W.R."/>
            <person name="Minx P."/>
            <person name="Cordum H."/>
            <person name="Wilson R."/>
            <person name="Jin W."/>
            <person name="Lee H.R."/>
            <person name="Jiang J."/>
            <person name="Jackson S."/>
        </authorList>
    </citation>
    <scope>NUCLEOTIDE SEQUENCE [LARGE SCALE GENOMIC DNA]</scope>
</reference>
<dbReference type="EMBL" id="DP000009">
    <property type="protein sequence ID" value="ABF98458.1"/>
    <property type="molecule type" value="Genomic_DNA"/>
</dbReference>
<evidence type="ECO:0000313" key="2">
    <source>
        <dbReference type="EMBL" id="ABF98458.1"/>
    </source>
</evidence>
<accession>Q10E76</accession>
<name>Q10E76_ORYSJ</name>
<feature type="region of interest" description="Disordered" evidence="1">
    <location>
        <begin position="66"/>
        <end position="122"/>
    </location>
</feature>
<sequence length="122" mass="13956">MATGFSAFLGCKTAGLRVTYSRSASARAPDRPRWSRERPTCGYGLVAVIFAFRRKRKGRPWFPLRAASASSNPETHISRRKTPARSHQLRLLQRDAGQGKRHRAARRRYRHRGRLVAKERTA</sequence>
<gene>
    <name evidence="2" type="ordered locus">LOC_Os03g49840</name>
</gene>
<feature type="compositionally biased region" description="Basic residues" evidence="1">
    <location>
        <begin position="78"/>
        <end position="88"/>
    </location>
</feature>
<organism evidence="2">
    <name type="scientific">Oryza sativa subsp. japonica</name>
    <name type="common">Rice</name>
    <dbReference type="NCBI Taxonomy" id="39947"/>
    <lineage>
        <taxon>Eukaryota</taxon>
        <taxon>Viridiplantae</taxon>
        <taxon>Streptophyta</taxon>
        <taxon>Embryophyta</taxon>
        <taxon>Tracheophyta</taxon>
        <taxon>Spermatophyta</taxon>
        <taxon>Magnoliopsida</taxon>
        <taxon>Liliopsida</taxon>
        <taxon>Poales</taxon>
        <taxon>Poaceae</taxon>
        <taxon>BOP clade</taxon>
        <taxon>Oryzoideae</taxon>
        <taxon>Oryzeae</taxon>
        <taxon>Oryzinae</taxon>
        <taxon>Oryza</taxon>
        <taxon>Oryza sativa</taxon>
    </lineage>
</organism>
<reference evidence="2" key="2">
    <citation type="submission" date="2006-06" db="EMBL/GenBank/DDBJ databases">
        <authorList>
            <person name="Buell R."/>
            <person name="Wing R.A."/>
            <person name="McCombie W.A."/>
            <person name="Ouyang S."/>
        </authorList>
    </citation>
    <scope>NUCLEOTIDE SEQUENCE</scope>
</reference>